<feature type="region of interest" description="Disordered" evidence="1">
    <location>
        <begin position="67"/>
        <end position="96"/>
    </location>
</feature>
<protein>
    <submittedName>
        <fullName evidence="2">Uncharacterized protein</fullName>
    </submittedName>
</protein>
<sequence>MPYKIVQTIEKGRPVLTAVPDGWEISGTLFWPKKHEKLRRIEHSKPETNWRPINCILKRSNLSSFSQAEQEIDSMSNASDTETDNDNVSHTRNHNKKNISKFQQAFNDMARQCCDVSIVEIM</sequence>
<evidence type="ECO:0000256" key="1">
    <source>
        <dbReference type="SAM" id="MobiDB-lite"/>
    </source>
</evidence>
<evidence type="ECO:0000313" key="2">
    <source>
        <dbReference type="EMBL" id="CAH0399776.1"/>
    </source>
</evidence>
<keyword evidence="3" id="KW-1185">Reference proteome</keyword>
<dbReference type="Proteomes" id="UP001153292">
    <property type="component" value="Chromosome 15"/>
</dbReference>
<feature type="compositionally biased region" description="Polar residues" evidence="1">
    <location>
        <begin position="67"/>
        <end position="90"/>
    </location>
</feature>
<reference evidence="2" key="1">
    <citation type="submission" date="2021-12" db="EMBL/GenBank/DDBJ databases">
        <authorList>
            <person name="King R."/>
        </authorList>
    </citation>
    <scope>NUCLEOTIDE SEQUENCE</scope>
</reference>
<dbReference type="EMBL" id="OU963908">
    <property type="protein sequence ID" value="CAH0399776.1"/>
    <property type="molecule type" value="Genomic_DNA"/>
</dbReference>
<gene>
    <name evidence="2" type="ORF">CHILSU_LOCUS2942</name>
</gene>
<evidence type="ECO:0000313" key="3">
    <source>
        <dbReference type="Proteomes" id="UP001153292"/>
    </source>
</evidence>
<organism evidence="2 3">
    <name type="scientific">Chilo suppressalis</name>
    <name type="common">Asiatic rice borer moth</name>
    <dbReference type="NCBI Taxonomy" id="168631"/>
    <lineage>
        <taxon>Eukaryota</taxon>
        <taxon>Metazoa</taxon>
        <taxon>Ecdysozoa</taxon>
        <taxon>Arthropoda</taxon>
        <taxon>Hexapoda</taxon>
        <taxon>Insecta</taxon>
        <taxon>Pterygota</taxon>
        <taxon>Neoptera</taxon>
        <taxon>Endopterygota</taxon>
        <taxon>Lepidoptera</taxon>
        <taxon>Glossata</taxon>
        <taxon>Ditrysia</taxon>
        <taxon>Pyraloidea</taxon>
        <taxon>Crambidae</taxon>
        <taxon>Crambinae</taxon>
        <taxon>Chilo</taxon>
    </lineage>
</organism>
<name>A0ABN8AUP1_CHISP</name>
<accession>A0ABN8AUP1</accession>
<proteinExistence type="predicted"/>